<reference evidence="3" key="2">
    <citation type="journal article" date="2013" name="Nat. Genet.">
        <title>The draft genomes of soft-shell turtle and green sea turtle yield insights into the development and evolution of the turtle-specific body plan.</title>
        <authorList>
            <person name="Wang Z."/>
            <person name="Pascual-Anaya J."/>
            <person name="Zadissa A."/>
            <person name="Li W."/>
            <person name="Niimura Y."/>
            <person name="Huang Z."/>
            <person name="Li C."/>
            <person name="White S."/>
            <person name="Xiong Z."/>
            <person name="Fang D."/>
            <person name="Wang B."/>
            <person name="Ming Y."/>
            <person name="Chen Y."/>
            <person name="Zheng Y."/>
            <person name="Kuraku S."/>
            <person name="Pignatelli M."/>
            <person name="Herrero J."/>
            <person name="Beal K."/>
            <person name="Nozawa M."/>
            <person name="Li Q."/>
            <person name="Wang J."/>
            <person name="Zhang H."/>
            <person name="Yu L."/>
            <person name="Shigenobu S."/>
            <person name="Wang J."/>
            <person name="Liu J."/>
            <person name="Flicek P."/>
            <person name="Searle S."/>
            <person name="Wang J."/>
            <person name="Kuratani S."/>
            <person name="Yin Y."/>
            <person name="Aken B."/>
            <person name="Zhang G."/>
            <person name="Irie N."/>
        </authorList>
    </citation>
    <scope>NUCLEOTIDE SEQUENCE [LARGE SCALE GENOMIC DNA]</scope>
    <source>
        <strain evidence="3">Daiwa-1</strain>
    </source>
</reference>
<dbReference type="InterPro" id="IPR003877">
    <property type="entry name" value="SPRY_dom"/>
</dbReference>
<dbReference type="RefSeq" id="XP_006136023.1">
    <property type="nucleotide sequence ID" value="XM_006135961.3"/>
</dbReference>
<dbReference type="CDD" id="cd12888">
    <property type="entry name" value="SPRY_PRY_TRIM7_like"/>
    <property type="match status" value="1"/>
</dbReference>
<dbReference type="EMBL" id="AGCU01171475">
    <property type="status" value="NOT_ANNOTATED_CDS"/>
    <property type="molecule type" value="Genomic_DNA"/>
</dbReference>
<dbReference type="OMA" id="TWRXDLT"/>
<feature type="domain" description="B30.2/SPRY" evidence="1">
    <location>
        <begin position="24"/>
        <end position="214"/>
    </location>
</feature>
<reference evidence="2" key="4">
    <citation type="submission" date="2025-09" db="UniProtKB">
        <authorList>
            <consortium name="Ensembl"/>
        </authorList>
    </citation>
    <scope>IDENTIFICATION</scope>
</reference>
<dbReference type="eggNOG" id="ENOG502T734">
    <property type="taxonomic scope" value="Eukaryota"/>
</dbReference>
<organism evidence="2 3">
    <name type="scientific">Pelodiscus sinensis</name>
    <name type="common">Chinese softshell turtle</name>
    <name type="synonym">Trionyx sinensis</name>
    <dbReference type="NCBI Taxonomy" id="13735"/>
    <lineage>
        <taxon>Eukaryota</taxon>
        <taxon>Metazoa</taxon>
        <taxon>Chordata</taxon>
        <taxon>Craniata</taxon>
        <taxon>Vertebrata</taxon>
        <taxon>Euteleostomi</taxon>
        <taxon>Archelosauria</taxon>
        <taxon>Testudinata</taxon>
        <taxon>Testudines</taxon>
        <taxon>Cryptodira</taxon>
        <taxon>Trionychia</taxon>
        <taxon>Trionychidae</taxon>
        <taxon>Pelodiscus</taxon>
    </lineage>
</organism>
<dbReference type="Pfam" id="PF00622">
    <property type="entry name" value="SPRY"/>
    <property type="match status" value="1"/>
</dbReference>
<sequence length="214" mass="24186">MVFLCVSLVAFFVSIGLTLYLFKVKETLVAELKWRRVLTHPAKVTLDPDTAHPRLIVAEDGKSVRQGDTQQDLPDNAKRFDYECCLLGREGFTSGCHYWEVEAGAGKYWAVGVARDSVSRKGEFMSDLNPERGIWAIRLYGGQYHAFTSPKTPLTLRHSPSRIRVCLDCDRGQVAFFDAKNQAPIFTFLPASFTGERIHPWFWVRGGSQLSLCH</sequence>
<dbReference type="PROSITE" id="PS50188">
    <property type="entry name" value="B302_SPRY"/>
    <property type="match status" value="1"/>
</dbReference>
<dbReference type="PRINTS" id="PR01407">
    <property type="entry name" value="BUTYPHLNCDUF"/>
</dbReference>
<dbReference type="AlphaFoldDB" id="K7GBU3"/>
<dbReference type="InterPro" id="IPR013320">
    <property type="entry name" value="ConA-like_dom_sf"/>
</dbReference>
<dbReference type="SUPFAM" id="SSF49899">
    <property type="entry name" value="Concanavalin A-like lectins/glucanases"/>
    <property type="match status" value="1"/>
</dbReference>
<dbReference type="GeneTree" id="ENSGT00940000153527"/>
<dbReference type="Pfam" id="PF13765">
    <property type="entry name" value="PRY"/>
    <property type="match status" value="1"/>
</dbReference>
<dbReference type="KEGG" id="pss:102462149"/>
<dbReference type="InterPro" id="IPR050143">
    <property type="entry name" value="TRIM/RBCC"/>
</dbReference>
<dbReference type="Gene3D" id="2.60.120.920">
    <property type="match status" value="1"/>
</dbReference>
<dbReference type="FunFam" id="2.60.120.920:FF:000004">
    <property type="entry name" value="Butyrophilin subfamily 1 member A1"/>
    <property type="match status" value="1"/>
</dbReference>
<evidence type="ECO:0000313" key="3">
    <source>
        <dbReference type="Proteomes" id="UP000007267"/>
    </source>
</evidence>
<evidence type="ECO:0000259" key="1">
    <source>
        <dbReference type="PROSITE" id="PS50188"/>
    </source>
</evidence>
<dbReference type="Proteomes" id="UP000007267">
    <property type="component" value="Unassembled WGS sequence"/>
</dbReference>
<reference evidence="3" key="1">
    <citation type="submission" date="2011-10" db="EMBL/GenBank/DDBJ databases">
        <authorList>
            <consortium name="Soft-shell Turtle Genome Consortium"/>
        </authorList>
    </citation>
    <scope>NUCLEOTIDE SEQUENCE [LARGE SCALE GENOMIC DNA]</scope>
    <source>
        <strain evidence="3">Daiwa-1</strain>
    </source>
</reference>
<dbReference type="InterPro" id="IPR043136">
    <property type="entry name" value="B30.2/SPRY_sf"/>
</dbReference>
<evidence type="ECO:0000313" key="2">
    <source>
        <dbReference type="Ensembl" id="ENSPSIP00000017754.1"/>
    </source>
</evidence>
<dbReference type="Ensembl" id="ENSPSIT00000017834.1">
    <property type="protein sequence ID" value="ENSPSIP00000017754.1"/>
    <property type="gene ID" value="ENSPSIG00000015791.1"/>
</dbReference>
<keyword evidence="3" id="KW-1185">Reference proteome</keyword>
<dbReference type="SMART" id="SM00589">
    <property type="entry name" value="PRY"/>
    <property type="match status" value="1"/>
</dbReference>
<dbReference type="HOGENOM" id="CLU_013137_7_4_1"/>
<dbReference type="InterPro" id="IPR006574">
    <property type="entry name" value="PRY"/>
</dbReference>
<accession>K7GBU3</accession>
<protein>
    <submittedName>
        <fullName evidence="2">Butyrophilin subfamily 1 member A1-like</fullName>
    </submittedName>
</protein>
<dbReference type="InterPro" id="IPR001870">
    <property type="entry name" value="B30.2/SPRY"/>
</dbReference>
<dbReference type="PANTHER" id="PTHR24103">
    <property type="entry name" value="E3 UBIQUITIN-PROTEIN LIGASE TRIM"/>
    <property type="match status" value="1"/>
</dbReference>
<name>K7GBU3_PELSI</name>
<dbReference type="OrthoDB" id="9046441at2759"/>
<proteinExistence type="predicted"/>
<dbReference type="InterPro" id="IPR003879">
    <property type="entry name" value="Butyrophylin_SPRY"/>
</dbReference>
<reference evidence="2" key="3">
    <citation type="submission" date="2025-08" db="UniProtKB">
        <authorList>
            <consortium name="Ensembl"/>
        </authorList>
    </citation>
    <scope>IDENTIFICATION</scope>
</reference>
<dbReference type="SMART" id="SM00449">
    <property type="entry name" value="SPRY"/>
    <property type="match status" value="1"/>
</dbReference>